<evidence type="ECO:0000256" key="9">
    <source>
        <dbReference type="HAMAP-Rule" id="MF_00422"/>
    </source>
</evidence>
<comment type="subunit">
    <text evidence="9">Component of the Sec protein translocase complex. Heterotrimer consisting of SecY, SecE and SecG subunits. The heterotrimers can form oligomers, although 1 heterotrimer is thought to be able to translocate proteins. Interacts with the ribosome. Interacts with SecDF, and other proteins may be involved. Interacts with SecA.</text>
</comment>
<evidence type="ECO:0000313" key="10">
    <source>
        <dbReference type="EMBL" id="RKK02847.1"/>
    </source>
</evidence>
<dbReference type="GO" id="GO:0065002">
    <property type="term" value="P:intracellular protein transmembrane transport"/>
    <property type="evidence" value="ECO:0007669"/>
    <property type="project" value="UniProtKB-UniRule"/>
</dbReference>
<dbReference type="GO" id="GO:0005886">
    <property type="term" value="C:plasma membrane"/>
    <property type="evidence" value="ECO:0007669"/>
    <property type="project" value="UniProtKB-SubCell"/>
</dbReference>
<dbReference type="OrthoDB" id="9812738at2"/>
<keyword evidence="3 9" id="KW-1003">Cell membrane</keyword>
<keyword evidence="4 9" id="KW-0812">Transmembrane</keyword>
<dbReference type="Gene3D" id="1.20.5.1030">
    <property type="entry name" value="Preprotein translocase secy subunit"/>
    <property type="match status" value="1"/>
</dbReference>
<proteinExistence type="inferred from homology"/>
<dbReference type="NCBIfam" id="TIGR00964">
    <property type="entry name" value="secE_bact"/>
    <property type="match status" value="1"/>
</dbReference>
<dbReference type="AlphaFoldDB" id="A0A3A9J6J9"/>
<keyword evidence="5 9" id="KW-0653">Protein transport</keyword>
<dbReference type="EMBL" id="RFLX01000056">
    <property type="protein sequence ID" value="RMI15458.1"/>
    <property type="molecule type" value="Genomic_DNA"/>
</dbReference>
<evidence type="ECO:0000256" key="4">
    <source>
        <dbReference type="ARBA" id="ARBA00022692"/>
    </source>
</evidence>
<dbReference type="PANTHER" id="PTHR33910">
    <property type="entry name" value="PROTEIN TRANSLOCASE SUBUNIT SECE"/>
    <property type="match status" value="1"/>
</dbReference>
<dbReference type="Proteomes" id="UP000274097">
    <property type="component" value="Unassembled WGS sequence"/>
</dbReference>
<keyword evidence="7 9" id="KW-0811">Translocation</keyword>
<name>A0A3A9J6J9_9PROT</name>
<evidence type="ECO:0000313" key="12">
    <source>
        <dbReference type="Proteomes" id="UP000274097"/>
    </source>
</evidence>
<dbReference type="EMBL" id="RAQU01000122">
    <property type="protein sequence ID" value="RKK02847.1"/>
    <property type="molecule type" value="Genomic_DNA"/>
</dbReference>
<evidence type="ECO:0000256" key="1">
    <source>
        <dbReference type="ARBA" id="ARBA00004370"/>
    </source>
</evidence>
<gene>
    <name evidence="9 10" type="primary">secE</name>
    <name evidence="10" type="ORF">D6Z83_17675</name>
    <name evidence="11" type="ORF">EBE87_25760</name>
</gene>
<evidence type="ECO:0000313" key="11">
    <source>
        <dbReference type="EMBL" id="RMI15458.1"/>
    </source>
</evidence>
<comment type="similarity">
    <text evidence="9">Belongs to the SecE/SEC61-gamma family.</text>
</comment>
<dbReference type="HAMAP" id="MF_00422">
    <property type="entry name" value="SecE"/>
    <property type="match status" value="1"/>
</dbReference>
<protein>
    <recommendedName>
        <fullName evidence="9">Protein translocase subunit SecE</fullName>
    </recommendedName>
</protein>
<keyword evidence="8 9" id="KW-0472">Membrane</keyword>
<dbReference type="RefSeq" id="WP_120639588.1">
    <property type="nucleotide sequence ID" value="NZ_RAQU01000122.1"/>
</dbReference>
<evidence type="ECO:0000256" key="6">
    <source>
        <dbReference type="ARBA" id="ARBA00022989"/>
    </source>
</evidence>
<reference evidence="10 13" key="1">
    <citation type="submission" date="2018-09" db="EMBL/GenBank/DDBJ databases">
        <title>Roseomonas sp. nov., isolated from feces of Tibetan antelopes in the Qinghai-Tibet plateau, China.</title>
        <authorList>
            <person name="Tian Z."/>
        </authorList>
    </citation>
    <scope>NUCLEOTIDE SEQUENCE [LARGE SCALE GENOMIC DNA]</scope>
    <source>
        <strain evidence="11 12">Z23</strain>
        <strain evidence="10 13">Z24</strain>
    </source>
</reference>
<evidence type="ECO:0000256" key="8">
    <source>
        <dbReference type="ARBA" id="ARBA00023136"/>
    </source>
</evidence>
<dbReference type="InterPro" id="IPR038379">
    <property type="entry name" value="SecE_sf"/>
</dbReference>
<comment type="caution">
    <text evidence="10">The sequence shown here is derived from an EMBL/GenBank/DDBJ whole genome shotgun (WGS) entry which is preliminary data.</text>
</comment>
<keyword evidence="6 9" id="KW-1133">Transmembrane helix</keyword>
<comment type="subcellular location">
    <subcellularLocation>
        <location evidence="9">Cell membrane</location>
        <topology evidence="9">Single-pass membrane protein</topology>
    </subcellularLocation>
    <subcellularLocation>
        <location evidence="1">Membrane</location>
    </subcellularLocation>
</comment>
<dbReference type="GO" id="GO:0008320">
    <property type="term" value="F:protein transmembrane transporter activity"/>
    <property type="evidence" value="ECO:0007669"/>
    <property type="project" value="UniProtKB-UniRule"/>
</dbReference>
<evidence type="ECO:0000256" key="7">
    <source>
        <dbReference type="ARBA" id="ARBA00023010"/>
    </source>
</evidence>
<evidence type="ECO:0000313" key="13">
    <source>
        <dbReference type="Proteomes" id="UP000278036"/>
    </source>
</evidence>
<feature type="transmembrane region" description="Helical" evidence="9">
    <location>
        <begin position="29"/>
        <end position="48"/>
    </location>
</feature>
<dbReference type="GO" id="GO:0043952">
    <property type="term" value="P:protein transport by the Sec complex"/>
    <property type="evidence" value="ECO:0007669"/>
    <property type="project" value="UniProtKB-UniRule"/>
</dbReference>
<dbReference type="InterPro" id="IPR005807">
    <property type="entry name" value="SecE_bac"/>
</dbReference>
<dbReference type="InParanoid" id="A0A3A9J6J9"/>
<dbReference type="Pfam" id="PF00584">
    <property type="entry name" value="SecE"/>
    <property type="match status" value="1"/>
</dbReference>
<evidence type="ECO:0000256" key="2">
    <source>
        <dbReference type="ARBA" id="ARBA00022448"/>
    </source>
</evidence>
<accession>A0A3A9J6J9</accession>
<dbReference type="PANTHER" id="PTHR33910:SF1">
    <property type="entry name" value="PROTEIN TRANSLOCASE SUBUNIT SECE"/>
    <property type="match status" value="1"/>
</dbReference>
<comment type="function">
    <text evidence="9">Essential subunit of the Sec protein translocation channel SecYEG. Clamps together the 2 halves of SecY. May contact the channel plug during translocation.</text>
</comment>
<evidence type="ECO:0000256" key="3">
    <source>
        <dbReference type="ARBA" id="ARBA00022475"/>
    </source>
</evidence>
<dbReference type="Proteomes" id="UP000278036">
    <property type="component" value="Unassembled WGS sequence"/>
</dbReference>
<evidence type="ECO:0000256" key="5">
    <source>
        <dbReference type="ARBA" id="ARBA00022927"/>
    </source>
</evidence>
<dbReference type="GO" id="GO:0009306">
    <property type="term" value="P:protein secretion"/>
    <property type="evidence" value="ECO:0007669"/>
    <property type="project" value="UniProtKB-UniRule"/>
</dbReference>
<organism evidence="10 13">
    <name type="scientific">Teichococcus wenyumeiae</name>
    <dbReference type="NCBI Taxonomy" id="2478470"/>
    <lineage>
        <taxon>Bacteria</taxon>
        <taxon>Pseudomonadati</taxon>
        <taxon>Pseudomonadota</taxon>
        <taxon>Alphaproteobacteria</taxon>
        <taxon>Acetobacterales</taxon>
        <taxon>Roseomonadaceae</taxon>
        <taxon>Roseomonas</taxon>
    </lineage>
</organism>
<dbReference type="InterPro" id="IPR001901">
    <property type="entry name" value="Translocase_SecE/Sec61-g"/>
</dbReference>
<dbReference type="PROSITE" id="PS01067">
    <property type="entry name" value="SECE_SEC61G"/>
    <property type="match status" value="1"/>
</dbReference>
<keyword evidence="12" id="KW-1185">Reference proteome</keyword>
<keyword evidence="2 9" id="KW-0813">Transport</keyword>
<dbReference type="GO" id="GO:0006605">
    <property type="term" value="P:protein targeting"/>
    <property type="evidence" value="ECO:0007669"/>
    <property type="project" value="UniProtKB-UniRule"/>
</dbReference>
<sequence>MAKFNPILFGRDVRQEVARVTWPSRKETLITTGLVLALSALAAVFFLLTDKLIQLAMSLLFGFGA</sequence>